<dbReference type="InterPro" id="IPR014440">
    <property type="entry name" value="HCCAis_GSTk"/>
</dbReference>
<dbReference type="Pfam" id="PF01323">
    <property type="entry name" value="DSBA"/>
    <property type="match status" value="1"/>
</dbReference>
<dbReference type="Proteomes" id="UP000001868">
    <property type="component" value="Chromosome"/>
</dbReference>
<dbReference type="InterPro" id="IPR036249">
    <property type="entry name" value="Thioredoxin-like_sf"/>
</dbReference>
<feature type="active site" description="Nucleophile" evidence="2">
    <location>
        <position position="13"/>
    </location>
</feature>
<evidence type="ECO:0000313" key="5">
    <source>
        <dbReference type="Proteomes" id="UP000001868"/>
    </source>
</evidence>
<feature type="domain" description="DSBA-like thioredoxin" evidence="3">
    <location>
        <begin position="6"/>
        <end position="204"/>
    </location>
</feature>
<dbReference type="GO" id="GO:0018845">
    <property type="term" value="F:2-hydroxychromene-2-carboxylate isomerase activity"/>
    <property type="evidence" value="ECO:0007669"/>
    <property type="project" value="UniProtKB-UniRule"/>
</dbReference>
<evidence type="ECO:0000313" key="4">
    <source>
        <dbReference type="EMBL" id="ACG78092.1"/>
    </source>
</evidence>
<dbReference type="InterPro" id="IPR001853">
    <property type="entry name" value="DSBA-like_thioredoxin_dom"/>
</dbReference>
<dbReference type="Gene3D" id="3.40.30.10">
    <property type="entry name" value="Glutaredoxin"/>
    <property type="match status" value="1"/>
</dbReference>
<dbReference type="GO" id="GO:0016491">
    <property type="term" value="F:oxidoreductase activity"/>
    <property type="evidence" value="ECO:0007669"/>
    <property type="project" value="InterPro"/>
</dbReference>
<dbReference type="PIRSF" id="PIRSF006386">
    <property type="entry name" value="HCCAis_GSTk"/>
    <property type="match status" value="1"/>
</dbReference>
<dbReference type="HOGENOM" id="CLU_069253_1_3_5"/>
<dbReference type="eggNOG" id="COG3917">
    <property type="taxonomic scope" value="Bacteria"/>
</dbReference>
<dbReference type="EMBL" id="CP000747">
    <property type="protein sequence ID" value="ACG78092.1"/>
    <property type="molecule type" value="Genomic_DNA"/>
</dbReference>
<dbReference type="EC" id="5.99.1.4" evidence="1"/>
<accession>B4RB41</accession>
<keyword evidence="1" id="KW-0413">Isomerase</keyword>
<sequence length="222" mass="25858">MTLSYDLYWSFRSPYSYMVTPRLLELETTHDVRCNVRPVYPLAVRTPEFFEQQDPLWLRYFMVDVFREAAFRGLPFRWPRPDPVQRNEAHGYRIPQPYIHRLTHLGVAAAERGRGLPFLAEASHVIWSGEVEGWHEGDHLARAAERAGLDWAEMSAAVDADPDRFRQIVDTNQTDQREAGHWGVPMMVFGGEPFFGQDRFDQMVWRMRQQGLRPRAAPPTAD</sequence>
<organism evidence="4 5">
    <name type="scientific">Phenylobacterium zucineum (strain HLK1)</name>
    <dbReference type="NCBI Taxonomy" id="450851"/>
    <lineage>
        <taxon>Bacteria</taxon>
        <taxon>Pseudomonadati</taxon>
        <taxon>Pseudomonadota</taxon>
        <taxon>Alphaproteobacteria</taxon>
        <taxon>Caulobacterales</taxon>
        <taxon>Caulobacteraceae</taxon>
        <taxon>Phenylobacterium</taxon>
    </lineage>
</organism>
<gene>
    <name evidence="4" type="ordered locus">PHZ_c1681</name>
</gene>
<dbReference type="OrthoDB" id="5244108at2"/>
<dbReference type="SUPFAM" id="SSF52833">
    <property type="entry name" value="Thioredoxin-like"/>
    <property type="match status" value="1"/>
</dbReference>
<name>B4RB41_PHEZH</name>
<keyword evidence="5" id="KW-1185">Reference proteome</keyword>
<dbReference type="AlphaFoldDB" id="B4RB41"/>
<evidence type="ECO:0000256" key="1">
    <source>
        <dbReference type="PIRNR" id="PIRNR006386"/>
    </source>
</evidence>
<dbReference type="KEGG" id="pzu:PHZ_c1681"/>
<evidence type="ECO:0000259" key="3">
    <source>
        <dbReference type="Pfam" id="PF01323"/>
    </source>
</evidence>
<dbReference type="PANTHER" id="PTHR42943">
    <property type="entry name" value="GLUTATHIONE S-TRANSFERASE KAPPA"/>
    <property type="match status" value="1"/>
</dbReference>
<dbReference type="PANTHER" id="PTHR42943:SF2">
    <property type="entry name" value="GLUTATHIONE S-TRANSFERASE KAPPA 1"/>
    <property type="match status" value="1"/>
</dbReference>
<evidence type="ECO:0000256" key="2">
    <source>
        <dbReference type="PIRSR" id="PIRSR006386-1"/>
    </source>
</evidence>
<protein>
    <recommendedName>
        <fullName evidence="1">2-hydroxychromene-2-carboxylate isomerase</fullName>
        <ecNumber evidence="1">5.99.1.4</ecNumber>
    </recommendedName>
</protein>
<dbReference type="RefSeq" id="WP_012522234.1">
    <property type="nucleotide sequence ID" value="NC_011144.1"/>
</dbReference>
<dbReference type="InterPro" id="IPR051924">
    <property type="entry name" value="GST_Kappa/NadH"/>
</dbReference>
<reference evidence="4 5" key="1">
    <citation type="journal article" date="2008" name="BMC Genomics">
        <title>Complete genome of Phenylobacterium zucineum - a novel facultative intracellular bacterium isolated from human erythroleukemia cell line K562.</title>
        <authorList>
            <person name="Luo Y."/>
            <person name="Xu X."/>
            <person name="Ding Z."/>
            <person name="Liu Z."/>
            <person name="Zhang B."/>
            <person name="Yan Z."/>
            <person name="Sun J."/>
            <person name="Hu S."/>
            <person name="Hu X."/>
        </authorList>
    </citation>
    <scope>NUCLEOTIDE SEQUENCE [LARGE SCALE GENOMIC DNA]</scope>
    <source>
        <strain evidence="4 5">HLK1</strain>
    </source>
</reference>
<dbReference type="STRING" id="450851.PHZ_c1681"/>
<proteinExistence type="inferred from homology"/>
<comment type="similarity">
    <text evidence="1">Belongs to the GST superfamily. NadH family.</text>
</comment>
<comment type="catalytic activity">
    <reaction evidence="1">
        <text>2-hydroxychromene-2-carboxylate = (3E)-4-(2-hydroxyphenyl)-2-oxobut-3-enoate</text>
        <dbReference type="Rhea" id="RHEA:27401"/>
        <dbReference type="ChEBI" id="CHEBI:59350"/>
        <dbReference type="ChEBI" id="CHEBI:59353"/>
        <dbReference type="EC" id="5.99.1.4"/>
    </reaction>
</comment>